<dbReference type="Proteomes" id="UP001151309">
    <property type="component" value="Unassembled WGS sequence"/>
</dbReference>
<sequence length="152" mass="17417">MATVPHKGWNCVGVDDLEEPSQVCEMCESVDIRYVHYMEHPDYPETLAVGCVCAEHMEEDYARPRAREKDLRRLAARRKSWLERKWLTSRAGNAYINSEGFNLTVYHGTDGYRVSVSRRGTTERQAGRKWYSSEHDAKAAALGALIWAKSHL</sequence>
<dbReference type="AlphaFoldDB" id="A0A9X3KIE5"/>
<reference evidence="1" key="1">
    <citation type="submission" date="2022-12" db="EMBL/GenBank/DDBJ databases">
        <title>Draft genome sequences of 22 rhizogenic Agrobacterium biovar 1 strains, the causative agent of hairy root disease.</title>
        <authorList>
            <person name="Kim N."/>
            <person name="Vargas P."/>
            <person name="Rediers H."/>
        </authorList>
    </citation>
    <scope>NUCLEOTIDE SEQUENCE</scope>
    <source>
        <strain evidence="1">ST07.17.026</strain>
    </source>
</reference>
<protein>
    <submittedName>
        <fullName evidence="1">Uncharacterized protein</fullName>
    </submittedName>
</protein>
<dbReference type="EMBL" id="JAPZLT010000011">
    <property type="protein sequence ID" value="MCZ7911417.1"/>
    <property type="molecule type" value="Genomic_DNA"/>
</dbReference>
<proteinExistence type="predicted"/>
<name>A0A9X3KIE5_9HYPH</name>
<evidence type="ECO:0000313" key="1">
    <source>
        <dbReference type="EMBL" id="MCZ7911417.1"/>
    </source>
</evidence>
<gene>
    <name evidence="1" type="ORF">O9X94_19000</name>
</gene>
<dbReference type="RefSeq" id="WP_269832203.1">
    <property type="nucleotide sequence ID" value="NZ_JAPZLT010000011.1"/>
</dbReference>
<comment type="caution">
    <text evidence="1">The sequence shown here is derived from an EMBL/GenBank/DDBJ whole genome shotgun (WGS) entry which is preliminary data.</text>
</comment>
<organism evidence="1 2">
    <name type="scientific">Agrobacterium leguminum</name>
    <dbReference type="NCBI Taxonomy" id="2792015"/>
    <lineage>
        <taxon>Bacteria</taxon>
        <taxon>Pseudomonadati</taxon>
        <taxon>Pseudomonadota</taxon>
        <taxon>Alphaproteobacteria</taxon>
        <taxon>Hyphomicrobiales</taxon>
        <taxon>Rhizobiaceae</taxon>
        <taxon>Rhizobium/Agrobacterium group</taxon>
        <taxon>Agrobacterium</taxon>
    </lineage>
</organism>
<evidence type="ECO:0000313" key="2">
    <source>
        <dbReference type="Proteomes" id="UP001151309"/>
    </source>
</evidence>
<accession>A0A9X3KIE5</accession>
<keyword evidence="2" id="KW-1185">Reference proteome</keyword>